<gene>
    <name evidence="1" type="ORF">GPUH_LOCUS7381</name>
</gene>
<reference evidence="1 2" key="2">
    <citation type="submission" date="2018-11" db="EMBL/GenBank/DDBJ databases">
        <authorList>
            <consortium name="Pathogen Informatics"/>
        </authorList>
    </citation>
    <scope>NUCLEOTIDE SEQUENCE [LARGE SCALE GENOMIC DNA]</scope>
</reference>
<accession>A0A183DF89</accession>
<dbReference type="WBParaSite" id="GPUH_0000738901-mRNA-1">
    <property type="protein sequence ID" value="GPUH_0000738901-mRNA-1"/>
    <property type="gene ID" value="GPUH_0000738901"/>
</dbReference>
<dbReference type="Proteomes" id="UP000271098">
    <property type="component" value="Unassembled WGS sequence"/>
</dbReference>
<keyword evidence="2" id="KW-1185">Reference proteome</keyword>
<evidence type="ECO:0000313" key="3">
    <source>
        <dbReference type="WBParaSite" id="GPUH_0000738901-mRNA-1"/>
    </source>
</evidence>
<sequence>MKVKCDTHRQPIQQVQLIIRIETTLSAFRAAKVSIYRRINALPWWYGKDFELKEMDEQNKDAGMRGCLLLT</sequence>
<proteinExistence type="predicted"/>
<evidence type="ECO:0000313" key="2">
    <source>
        <dbReference type="Proteomes" id="UP000271098"/>
    </source>
</evidence>
<name>A0A183DF89_9BILA</name>
<organism evidence="3">
    <name type="scientific">Gongylonema pulchrum</name>
    <dbReference type="NCBI Taxonomy" id="637853"/>
    <lineage>
        <taxon>Eukaryota</taxon>
        <taxon>Metazoa</taxon>
        <taxon>Ecdysozoa</taxon>
        <taxon>Nematoda</taxon>
        <taxon>Chromadorea</taxon>
        <taxon>Rhabditida</taxon>
        <taxon>Spirurina</taxon>
        <taxon>Spiruromorpha</taxon>
        <taxon>Spiruroidea</taxon>
        <taxon>Gongylonematidae</taxon>
        <taxon>Gongylonema</taxon>
    </lineage>
</organism>
<dbReference type="EMBL" id="UYRT01018993">
    <property type="protein sequence ID" value="VDK58139.1"/>
    <property type="molecule type" value="Genomic_DNA"/>
</dbReference>
<protein>
    <submittedName>
        <fullName evidence="3">Transposase</fullName>
    </submittedName>
</protein>
<reference evidence="3" key="1">
    <citation type="submission" date="2016-06" db="UniProtKB">
        <authorList>
            <consortium name="WormBaseParasite"/>
        </authorList>
    </citation>
    <scope>IDENTIFICATION</scope>
</reference>
<dbReference type="AlphaFoldDB" id="A0A183DF89"/>
<evidence type="ECO:0000313" key="1">
    <source>
        <dbReference type="EMBL" id="VDK58139.1"/>
    </source>
</evidence>